<dbReference type="Proteomes" id="UP000823399">
    <property type="component" value="Unassembled WGS sequence"/>
</dbReference>
<evidence type="ECO:0000313" key="2">
    <source>
        <dbReference type="EMBL" id="KAG2105030.1"/>
    </source>
</evidence>
<dbReference type="GeneID" id="64696111"/>
<accession>A0A9P7F353</accession>
<dbReference type="EMBL" id="JABBWM010000039">
    <property type="protein sequence ID" value="KAG2105030.1"/>
    <property type="molecule type" value="Genomic_DNA"/>
</dbReference>
<proteinExistence type="predicted"/>
<reference evidence="2" key="1">
    <citation type="journal article" date="2020" name="New Phytol.">
        <title>Comparative genomics reveals dynamic genome evolution in host specialist ectomycorrhizal fungi.</title>
        <authorList>
            <person name="Lofgren L.A."/>
            <person name="Nguyen N.H."/>
            <person name="Vilgalys R."/>
            <person name="Ruytinx J."/>
            <person name="Liao H.L."/>
            <person name="Branco S."/>
            <person name="Kuo A."/>
            <person name="LaButti K."/>
            <person name="Lipzen A."/>
            <person name="Andreopoulos W."/>
            <person name="Pangilinan J."/>
            <person name="Riley R."/>
            <person name="Hundley H."/>
            <person name="Na H."/>
            <person name="Barry K."/>
            <person name="Grigoriev I.V."/>
            <person name="Stajich J.E."/>
            <person name="Kennedy P.G."/>
        </authorList>
    </citation>
    <scope>NUCLEOTIDE SEQUENCE</scope>
    <source>
        <strain evidence="2">FC423</strain>
    </source>
</reference>
<feature type="compositionally biased region" description="Basic and acidic residues" evidence="1">
    <location>
        <begin position="735"/>
        <end position="748"/>
    </location>
</feature>
<comment type="caution">
    <text evidence="2">The sequence shown here is derived from an EMBL/GenBank/DDBJ whole genome shotgun (WGS) entry which is preliminary data.</text>
</comment>
<feature type="region of interest" description="Disordered" evidence="1">
    <location>
        <begin position="641"/>
        <end position="758"/>
    </location>
</feature>
<organism evidence="2 3">
    <name type="scientific">Suillus discolor</name>
    <dbReference type="NCBI Taxonomy" id="1912936"/>
    <lineage>
        <taxon>Eukaryota</taxon>
        <taxon>Fungi</taxon>
        <taxon>Dikarya</taxon>
        <taxon>Basidiomycota</taxon>
        <taxon>Agaricomycotina</taxon>
        <taxon>Agaricomycetes</taxon>
        <taxon>Agaricomycetidae</taxon>
        <taxon>Boletales</taxon>
        <taxon>Suillineae</taxon>
        <taxon>Suillaceae</taxon>
        <taxon>Suillus</taxon>
    </lineage>
</organism>
<dbReference type="OrthoDB" id="2675646at2759"/>
<gene>
    <name evidence="2" type="ORF">F5147DRAFT_654225</name>
</gene>
<dbReference type="AlphaFoldDB" id="A0A9P7F353"/>
<evidence type="ECO:0000256" key="1">
    <source>
        <dbReference type="SAM" id="MobiDB-lite"/>
    </source>
</evidence>
<protein>
    <submittedName>
        <fullName evidence="2">Uncharacterized protein</fullName>
    </submittedName>
</protein>
<dbReference type="RefSeq" id="XP_041291080.1">
    <property type="nucleotide sequence ID" value="XM_041433852.1"/>
</dbReference>
<feature type="compositionally biased region" description="Low complexity" evidence="1">
    <location>
        <begin position="649"/>
        <end position="667"/>
    </location>
</feature>
<feature type="compositionally biased region" description="Basic and acidic residues" evidence="1">
    <location>
        <begin position="689"/>
        <end position="699"/>
    </location>
</feature>
<feature type="compositionally biased region" description="Polar residues" evidence="1">
    <location>
        <begin position="675"/>
        <end position="688"/>
    </location>
</feature>
<keyword evidence="3" id="KW-1185">Reference proteome</keyword>
<sequence length="758" mass="82326">MYHGTIIAMGPHGMARPYWYIVTLGCPSETGEFTEGAHTSACQATKDAKDVLLALEDVLSFILVNGMKLEKLLLEGEELAEQLQNDYGLSAKHYHASILAHAWDIIIYVQPSRKFSSRFTYQLIICVISMAPPKWTSDEQEEWLKPYYEAVPCKAKNFFVDLYENWFEAFPEPRLTGVTALGPMTLEELNEMKLAEDTRKVKLHNRFKNNFGATKAGRKAKAHATNIIDAVVQKITECEKPTRRLQEQEAYSKLYYCDCIKPTIQEKLAAVKEERKLTNGEWVAPVKKETAALYINEMPKVKARVKEYLEEQKQQKVQDKEEGLWSKSEANQSQNLDKLAAVANKFLKGLADATGMSFSLLAGGPSPEAQGQIDVYSFHIGLMKHNNDFSMAYPGFERGVMGPFRDFLCRVYDKDPGLLTSAQESQDISDRPVSIQDVSPIMAASPTSSRIYPMTGQSSPWDVSAVQDFYSSGSATFGGETPYWATPEFDSVLGAMLQTQSKSHGQQEPPVMLPFAPFDSWDTTSFPLMPGMAPDDLLADASPRTTSTTLPDGVLPPISPAALVTQAGPTSPISTAPAVAPVLLPTSPAALVTQAGSTSPISTAPAVAPVLPPMSPAALVTQAGSTSPISTEPAIAPVLPPTSPTALLTGSTSATPTIPTTPAVVSSETAPDPTIQPSVTPAVTTTLVEKNRNHEDGRRRTSRKSKPSTRNDVANSIGHLGKENVPPKPSAKCRLAKDASSHSAKSNEQEGEGVIYYS</sequence>
<name>A0A9P7F353_9AGAM</name>
<evidence type="ECO:0000313" key="3">
    <source>
        <dbReference type="Proteomes" id="UP000823399"/>
    </source>
</evidence>